<dbReference type="RefSeq" id="WP_095311046.1">
    <property type="nucleotide sequence ID" value="NZ_JAMAWL010000002.1"/>
</dbReference>
<evidence type="ECO:0000259" key="2">
    <source>
        <dbReference type="Pfam" id="PF07615"/>
    </source>
</evidence>
<feature type="binding site" evidence="1">
    <location>
        <position position="18"/>
    </location>
    <ligand>
        <name>thiamine</name>
        <dbReference type="ChEBI" id="CHEBI:18385"/>
    </ligand>
</feature>
<proteinExistence type="predicted"/>
<dbReference type="PIRSF" id="PIRSF021331">
    <property type="entry name" value="YkoF"/>
    <property type="match status" value="1"/>
</dbReference>
<feature type="domain" description="Thiamin/hydroxymethyl pyrimidine-binding YkoF putative" evidence="2">
    <location>
        <begin position="116"/>
        <end position="194"/>
    </location>
</feature>
<evidence type="ECO:0000313" key="4">
    <source>
        <dbReference type="Proteomes" id="UP000285456"/>
    </source>
</evidence>
<gene>
    <name evidence="3" type="ORF">D1B32_15500</name>
</gene>
<dbReference type="InterPro" id="IPR015835">
    <property type="entry name" value="HMP/thiamine-bd"/>
</dbReference>
<evidence type="ECO:0000313" key="3">
    <source>
        <dbReference type="EMBL" id="RHW30826.1"/>
    </source>
</evidence>
<dbReference type="GO" id="GO:0030975">
    <property type="term" value="F:thiamine binding"/>
    <property type="evidence" value="ECO:0007669"/>
    <property type="project" value="InterPro"/>
</dbReference>
<dbReference type="SUPFAM" id="SSF89957">
    <property type="entry name" value="MTH1187/YkoF-like"/>
    <property type="match status" value="1"/>
</dbReference>
<name>A0A417YDW3_9BACI</name>
<feature type="domain" description="Thiamin/hydroxymethyl pyrimidine-binding YkoF putative" evidence="2">
    <location>
        <begin position="11"/>
        <end position="90"/>
    </location>
</feature>
<feature type="binding site" evidence="1">
    <location>
        <position position="50"/>
    </location>
    <ligand>
        <name>thiamine</name>
        <dbReference type="ChEBI" id="CHEBI:18385"/>
    </ligand>
</feature>
<dbReference type="Proteomes" id="UP000285456">
    <property type="component" value="Unassembled WGS sequence"/>
</dbReference>
<dbReference type="EMBL" id="QWEH01000011">
    <property type="protein sequence ID" value="RHW30826.1"/>
    <property type="molecule type" value="Genomic_DNA"/>
</dbReference>
<accession>A0A417YDW3</accession>
<dbReference type="InterPro" id="IPR029756">
    <property type="entry name" value="MTH1187/YkoF-like"/>
</dbReference>
<sequence length="202" mass="21907">MVHQTCTESDIAGASFSIHPMSDQFIEIIKGALEEADTSKVHMDTDDVTTTVRGKLTHVFDVTKAIFAHAAKSGKHVAFEATYSLGCPGDSKGEAYLAEDEIPLNAEHVKHIKQRVAAKFSLYPLGGGNYMDVIYSQIEAMKQYVDVSHAHYATRLDGEAIAIFDGLEKVFKATVEGGSSHTVMTVSMSANSPSHRGTNQNE</sequence>
<dbReference type="AlphaFoldDB" id="A0A417YDW3"/>
<dbReference type="InterPro" id="IPR011522">
    <property type="entry name" value="Thiamin/HMP-bd_put_YkoF"/>
</dbReference>
<organism evidence="3 4">
    <name type="scientific">Oceanobacillus profundus</name>
    <dbReference type="NCBI Taxonomy" id="372463"/>
    <lineage>
        <taxon>Bacteria</taxon>
        <taxon>Bacillati</taxon>
        <taxon>Bacillota</taxon>
        <taxon>Bacilli</taxon>
        <taxon>Bacillales</taxon>
        <taxon>Bacillaceae</taxon>
        <taxon>Oceanobacillus</taxon>
    </lineage>
</organism>
<comment type="caution">
    <text evidence="3">The sequence shown here is derived from an EMBL/GenBank/DDBJ whole genome shotgun (WGS) entry which is preliminary data.</text>
</comment>
<reference evidence="3 4" key="1">
    <citation type="journal article" date="2007" name="Int. J. Syst. Evol. Microbiol.">
        <title>Oceanobacillus profundus sp. nov., isolated from a deep-sea sediment core.</title>
        <authorList>
            <person name="Kim Y.G."/>
            <person name="Choi D.H."/>
            <person name="Hyun S."/>
            <person name="Cho B.C."/>
        </authorList>
    </citation>
    <scope>NUCLEOTIDE SEQUENCE [LARGE SCALE GENOMIC DNA]</scope>
    <source>
        <strain evidence="3 4">DSM 18246</strain>
    </source>
</reference>
<dbReference type="Pfam" id="PF07615">
    <property type="entry name" value="Ykof"/>
    <property type="match status" value="2"/>
</dbReference>
<evidence type="ECO:0000256" key="1">
    <source>
        <dbReference type="PIRSR" id="PIRSR021331-1"/>
    </source>
</evidence>
<dbReference type="Gene3D" id="3.30.70.930">
    <property type="match status" value="2"/>
</dbReference>
<dbReference type="OrthoDB" id="7767286at2"/>
<keyword evidence="4" id="KW-1185">Reference proteome</keyword>
<protein>
    <submittedName>
        <fullName evidence="3">Thiamine-binding protein</fullName>
    </submittedName>
</protein>